<dbReference type="AlphaFoldDB" id="A0A812TZ90"/>
<feature type="compositionally biased region" description="Low complexity" evidence="1">
    <location>
        <begin position="101"/>
        <end position="110"/>
    </location>
</feature>
<evidence type="ECO:0000256" key="1">
    <source>
        <dbReference type="SAM" id="MobiDB-lite"/>
    </source>
</evidence>
<feature type="compositionally biased region" description="Polar residues" evidence="1">
    <location>
        <begin position="273"/>
        <end position="288"/>
    </location>
</feature>
<feature type="compositionally biased region" description="Polar residues" evidence="1">
    <location>
        <begin position="239"/>
        <end position="252"/>
    </location>
</feature>
<proteinExistence type="predicted"/>
<evidence type="ECO:0000313" key="3">
    <source>
        <dbReference type="Proteomes" id="UP000604046"/>
    </source>
</evidence>
<organism evidence="2 3">
    <name type="scientific">Symbiodinium natans</name>
    <dbReference type="NCBI Taxonomy" id="878477"/>
    <lineage>
        <taxon>Eukaryota</taxon>
        <taxon>Sar</taxon>
        <taxon>Alveolata</taxon>
        <taxon>Dinophyceae</taxon>
        <taxon>Suessiales</taxon>
        <taxon>Symbiodiniaceae</taxon>
        <taxon>Symbiodinium</taxon>
    </lineage>
</organism>
<feature type="region of interest" description="Disordered" evidence="1">
    <location>
        <begin position="142"/>
        <end position="288"/>
    </location>
</feature>
<comment type="caution">
    <text evidence="2">The sequence shown here is derived from an EMBL/GenBank/DDBJ whole genome shotgun (WGS) entry which is preliminary data.</text>
</comment>
<keyword evidence="3" id="KW-1185">Reference proteome</keyword>
<accession>A0A812TZ90</accession>
<dbReference type="EMBL" id="CAJNDS010002657">
    <property type="protein sequence ID" value="CAE7557699.1"/>
    <property type="molecule type" value="Genomic_DNA"/>
</dbReference>
<name>A0A812TZ90_9DINO</name>
<feature type="compositionally biased region" description="Basic and acidic residues" evidence="1">
    <location>
        <begin position="259"/>
        <end position="272"/>
    </location>
</feature>
<feature type="compositionally biased region" description="Polar residues" evidence="1">
    <location>
        <begin position="142"/>
        <end position="154"/>
    </location>
</feature>
<sequence length="1014" mass="111900">MQELFYKLNHGAIVIEDEDDGPLNMEAAQACEYAVIYQDRQDGDVSMEDAQGGFPTGVPYIPAQQRGLHEPMTANEANTHGFEGSTPLPADTAADNEAQSPPAAATAAPAQDEMSSSEESYAKAYTLEQVDAIAKGQSFSAFSEDQTQEDTAATGTPPKATSLDDTAQSPVASQSSAVTTATGTLAPLKTAAPGDAAQSPVAAQGQHAATGTPLTPTEAKATTLGHSHSTEQRSRSSARDTNASTPQHTTKFGTVPSEGHSHSAEQRSRSSARDTNASTGQHTSKFGTASSEGVFRICEEVRNKWNDKVQRGEVLEMMKKCGDDPEIFQKRYSITVENEREEQMQIPFETDIAEVIKRAETNPQKYIRHSARAKYQEHQEVEAQAEGIHMDLSLDLHSSHCAPTQSEISAASQALMSPEAKEEWDREATNVLKKLGFPMVESLNTEGIAKQKQQRASNSTTDQKGSIQERMLAKVKLVYDKMENLVDQLGDLQTEGCFSQFIWGLGIADASEVVQFEGEPDLMQRAALEALAQSVADGAAGRLARAFTASGQQTSAVHAAARISEANGERDSQRLFRRFNMILPVPRSRLEVTGSEESRPTQVPFLKLSDYLQVLLKKHPKLIFGGKEKGEAAERLLELFWERYRLAHPGHIAFQKCTADELRFLIPLQLHGDKGRGRLSWTCSQRAREHVSAVEVPNEDTCSLKRRKLDDGEFVESLQHNSRGHSFLTRFLISAIPAKVFRPNPLVIESLFSELQKDLCHLFESGVVVEGITYKACLIGVKGDNEFLMEAGRFNRHYAHVGTVHDNPMCPYCLAGTEGVEFSDFSDRPVWASTLYDTEPWDAPPPLVLAPFAEHERARLFRRDMFHILKYGFLKDLCAGALFLLCRMTYFDDPLGGESLEQDCRLGRAYGLFSLWCLAEGKATTLRRFSKGSLHRKKATQYPFIGGKGADTVLLMQFLHFFVALCKKDMRVPGDFHVLHALHETLTGALDFLGIMHSHGIFLTLECARLQHSL</sequence>
<evidence type="ECO:0000313" key="2">
    <source>
        <dbReference type="EMBL" id="CAE7557699.1"/>
    </source>
</evidence>
<feature type="compositionally biased region" description="Low complexity" evidence="1">
    <location>
        <begin position="166"/>
        <end position="182"/>
    </location>
</feature>
<dbReference type="Proteomes" id="UP000604046">
    <property type="component" value="Unassembled WGS sequence"/>
</dbReference>
<gene>
    <name evidence="2" type="ORF">SNAT2548_LOCUS31384</name>
</gene>
<feature type="compositionally biased region" description="Basic and acidic residues" evidence="1">
    <location>
        <begin position="228"/>
        <end position="238"/>
    </location>
</feature>
<feature type="region of interest" description="Disordered" evidence="1">
    <location>
        <begin position="75"/>
        <end position="119"/>
    </location>
</feature>
<reference evidence="2" key="1">
    <citation type="submission" date="2021-02" db="EMBL/GenBank/DDBJ databases">
        <authorList>
            <person name="Dougan E. K."/>
            <person name="Rhodes N."/>
            <person name="Thang M."/>
            <person name="Chan C."/>
        </authorList>
    </citation>
    <scope>NUCLEOTIDE SEQUENCE</scope>
</reference>
<protein>
    <submittedName>
        <fullName evidence="2">Uncharacterized protein</fullName>
    </submittedName>
</protein>